<gene>
    <name evidence="1" type="ORF">SPIROBIBN47_210039</name>
</gene>
<organism evidence="1">
    <name type="scientific">uncultured spirochete</name>
    <dbReference type="NCBI Taxonomy" id="156406"/>
    <lineage>
        <taxon>Bacteria</taxon>
        <taxon>Pseudomonadati</taxon>
        <taxon>Spirochaetota</taxon>
        <taxon>Spirochaetia</taxon>
        <taxon>Spirochaetales</taxon>
        <taxon>environmental samples</taxon>
    </lineage>
</organism>
<name>A0A3P3XH96_9SPIR</name>
<protein>
    <recommendedName>
        <fullName evidence="2">YlbF family regulator</fullName>
    </recommendedName>
</protein>
<sequence length="129" mass="14458">MTDIMLEAESYVQASRSLAKAIAATGNYAIFEKARDRLSTDAEARNMLKQLEAAEQKAQLSASWGGLSDHERRKLERMQQETFKQPTILAFLEAQKSLIAELQELNRYMTEKLGIDLADMTKPQTGCCG</sequence>
<evidence type="ECO:0008006" key="2">
    <source>
        <dbReference type="Google" id="ProtNLM"/>
    </source>
</evidence>
<reference evidence="1" key="1">
    <citation type="submission" date="2017-02" db="EMBL/GenBank/DDBJ databases">
        <authorList>
            <person name="Regsiter A."/>
            <person name="William W."/>
        </authorList>
    </citation>
    <scope>NUCLEOTIDE SEQUENCE</scope>
    <source>
        <strain evidence="1">Bib</strain>
    </source>
</reference>
<proteinExistence type="predicted"/>
<dbReference type="EMBL" id="FWDM01000014">
    <property type="protein sequence ID" value="SLM11692.1"/>
    <property type="molecule type" value="Genomic_DNA"/>
</dbReference>
<dbReference type="Pfam" id="PF06133">
    <property type="entry name" value="Com_YlbF"/>
    <property type="match status" value="1"/>
</dbReference>
<dbReference type="Gene3D" id="1.20.1500.10">
    <property type="entry name" value="YheA/YmcA-like"/>
    <property type="match status" value="1"/>
</dbReference>
<accession>A0A3P3XH96</accession>
<dbReference type="SUPFAM" id="SSF158622">
    <property type="entry name" value="YheA/YmcA-like"/>
    <property type="match status" value="1"/>
</dbReference>
<evidence type="ECO:0000313" key="1">
    <source>
        <dbReference type="EMBL" id="SLM11692.1"/>
    </source>
</evidence>
<dbReference type="AlphaFoldDB" id="A0A3P3XH96"/>
<dbReference type="InterPro" id="IPR010368">
    <property type="entry name" value="Com_YlbF"/>
</dbReference>
<dbReference type="InterPro" id="IPR023378">
    <property type="entry name" value="YheA/YmcA-like_dom_sf"/>
</dbReference>